<dbReference type="InterPro" id="IPR002052">
    <property type="entry name" value="DNA_methylase_N6_adenine_CS"/>
</dbReference>
<feature type="compositionally biased region" description="Polar residues" evidence="1">
    <location>
        <begin position="1"/>
        <end position="16"/>
    </location>
</feature>
<dbReference type="RefSeq" id="WP_251971719.1">
    <property type="nucleotide sequence ID" value="NZ_AP025730.1"/>
</dbReference>
<dbReference type="SUPFAM" id="SSF53335">
    <property type="entry name" value="S-adenosyl-L-methionine-dependent methyltransferases"/>
    <property type="match status" value="1"/>
</dbReference>
<dbReference type="PANTHER" id="PTHR18895:SF74">
    <property type="entry name" value="MTRF1L RELEASE FACTOR GLUTAMINE METHYLTRANSFERASE"/>
    <property type="match status" value="1"/>
</dbReference>
<dbReference type="Pfam" id="PF06325">
    <property type="entry name" value="PrmA"/>
    <property type="match status" value="1"/>
</dbReference>
<organism evidence="2 3">
    <name type="scientific">Sphaerotilus microaerophilus</name>
    <dbReference type="NCBI Taxonomy" id="2914710"/>
    <lineage>
        <taxon>Bacteria</taxon>
        <taxon>Pseudomonadati</taxon>
        <taxon>Pseudomonadota</taxon>
        <taxon>Betaproteobacteria</taxon>
        <taxon>Burkholderiales</taxon>
        <taxon>Sphaerotilaceae</taxon>
        <taxon>Sphaerotilus</taxon>
    </lineage>
</organism>
<evidence type="ECO:0000313" key="2">
    <source>
        <dbReference type="EMBL" id="BDI03431.1"/>
    </source>
</evidence>
<accession>A0ABM7YGV0</accession>
<gene>
    <name evidence="2" type="ORF">CATMQ487_04010</name>
</gene>
<dbReference type="EMBL" id="AP025730">
    <property type="protein sequence ID" value="BDI03431.1"/>
    <property type="molecule type" value="Genomic_DNA"/>
</dbReference>
<sequence length="417" mass="44340">MTAAPNPSTSAQSATPATIGWQAADGSAQQATWHSERGVAPPRRVQRADDTLPADTAYRLACEGTALLWQGDFQNARHLLQALARRADHAPPQRKQRQARQQAGSAVVFPEAFHRHRMAQAQRARTLGAVLIPFEPGWQIPLRRAPDVAEACTEAWGPLAGTRAVASLRELLGAISAHEWRRNGVVIPALARLAPGGGQADPAGGRIHPHYGVFSPVRGEYVDLVGQAPWPGGQPPQRAFDIGTGTGVLAALLARRGAAQVVATDLDPRALACAAGNIARLGVADRVDLQSADLFPPGTADVVVCNPPWLPGRPSSPLEHAVYDEGSRMLLGFLNGLPAHLAPGGEGWLILSDLAEHLGLRSREELLSAIERAGLRVLGRLDARPHHPKASDRDDPLHAARSKEVTSLWRLGAAAQG</sequence>
<evidence type="ECO:0000256" key="1">
    <source>
        <dbReference type="SAM" id="MobiDB-lite"/>
    </source>
</evidence>
<feature type="region of interest" description="Disordered" evidence="1">
    <location>
        <begin position="1"/>
        <end position="48"/>
    </location>
</feature>
<dbReference type="InterPro" id="IPR029063">
    <property type="entry name" value="SAM-dependent_MTases_sf"/>
</dbReference>
<dbReference type="PANTHER" id="PTHR18895">
    <property type="entry name" value="HEMK METHYLTRANSFERASE"/>
    <property type="match status" value="1"/>
</dbReference>
<dbReference type="Gene3D" id="3.40.50.150">
    <property type="entry name" value="Vaccinia Virus protein VP39"/>
    <property type="match status" value="1"/>
</dbReference>
<reference evidence="2" key="1">
    <citation type="submission" date="2022-04" db="EMBL/GenBank/DDBJ databases">
        <title>Whole genome sequence of Sphaerotilus sp. FB-5.</title>
        <authorList>
            <person name="Takeda M."/>
            <person name="Narihara S."/>
            <person name="Akimoto M."/>
            <person name="Akimoto R."/>
            <person name="Nishiyashiki S."/>
            <person name="Murakami T."/>
        </authorList>
    </citation>
    <scope>NUCLEOTIDE SEQUENCE</scope>
    <source>
        <strain evidence="2">FB-5</strain>
    </source>
</reference>
<dbReference type="Proteomes" id="UP001057498">
    <property type="component" value="Chromosome"/>
</dbReference>
<dbReference type="PROSITE" id="PS00092">
    <property type="entry name" value="N6_MTASE"/>
    <property type="match status" value="1"/>
</dbReference>
<evidence type="ECO:0008006" key="4">
    <source>
        <dbReference type="Google" id="ProtNLM"/>
    </source>
</evidence>
<proteinExistence type="predicted"/>
<evidence type="ECO:0000313" key="3">
    <source>
        <dbReference type="Proteomes" id="UP001057498"/>
    </source>
</evidence>
<dbReference type="InterPro" id="IPR050320">
    <property type="entry name" value="N5-glutamine_MTase"/>
</dbReference>
<keyword evidence="3" id="KW-1185">Reference proteome</keyword>
<protein>
    <recommendedName>
        <fullName evidence="4">Methylase</fullName>
    </recommendedName>
</protein>
<name>A0ABM7YGV0_9BURK</name>
<dbReference type="CDD" id="cd02440">
    <property type="entry name" value="AdoMet_MTases"/>
    <property type="match status" value="1"/>
</dbReference>